<dbReference type="SUPFAM" id="SSF51556">
    <property type="entry name" value="Metallo-dependent hydrolases"/>
    <property type="match status" value="1"/>
</dbReference>
<dbReference type="Gene3D" id="3.20.20.140">
    <property type="entry name" value="Metal-dependent hydrolases"/>
    <property type="match status" value="2"/>
</dbReference>
<dbReference type="InterPro" id="IPR006680">
    <property type="entry name" value="Amidohydro-rel"/>
</dbReference>
<organism evidence="2 3">
    <name type="scientific">Mycolicibacterium canariasense</name>
    <name type="common">Mycobacterium canariasense</name>
    <dbReference type="NCBI Taxonomy" id="228230"/>
    <lineage>
        <taxon>Bacteria</taxon>
        <taxon>Bacillati</taxon>
        <taxon>Actinomycetota</taxon>
        <taxon>Actinomycetes</taxon>
        <taxon>Mycobacteriales</taxon>
        <taxon>Mycobacteriaceae</taxon>
        <taxon>Mycolicibacterium</taxon>
    </lineage>
</organism>
<reference evidence="3" key="2">
    <citation type="submission" date="2016-02" db="EMBL/GenBank/DDBJ databases">
        <title>Draft genome sequence of five rapidly growing Mycobacterium species.</title>
        <authorList>
            <person name="Katahira K."/>
            <person name="Gotou Y."/>
            <person name="Iida K."/>
            <person name="Ogura Y."/>
            <person name="Hayashi T."/>
        </authorList>
    </citation>
    <scope>NUCLEOTIDE SEQUENCE [LARGE SCALE GENOMIC DNA]</scope>
    <source>
        <strain evidence="3">JCM15298</strain>
    </source>
</reference>
<accession>A0A117I8W5</accession>
<proteinExistence type="predicted"/>
<dbReference type="Pfam" id="PF01979">
    <property type="entry name" value="Amidohydro_1"/>
    <property type="match status" value="1"/>
</dbReference>
<gene>
    <name evidence="2" type="ORF">RMCC_0823</name>
</gene>
<dbReference type="InterPro" id="IPR011059">
    <property type="entry name" value="Metal-dep_hydrolase_composite"/>
</dbReference>
<dbReference type="Proteomes" id="UP000069443">
    <property type="component" value="Unassembled WGS sequence"/>
</dbReference>
<dbReference type="EMBL" id="BCSY01000028">
    <property type="protein sequence ID" value="GAS93857.1"/>
    <property type="molecule type" value="Genomic_DNA"/>
</dbReference>
<sequence length="408" mass="44450">MHTHVLQNERPELFLATMLAEGTTGMRQMAGSDKLLDARRQSRLEPTGYAPGLLAMPGALLMPFNAKSIADVERLIAEQRRQGADFIKIIDADREVFFAAVDAAHSNGMRIAGHLPPSVTAAEAAAAGMDCIEHLGTGGNVWFQTSSDGAALRTEADHAESGRIPGWLSGLPFADHLFSTDFVQQRVKKMLLNPALLDSAETVALLRRALDSFDEDAAQHLVDAFARHKTWHTPTLVRLRTQYRADDPAYADHPWLSLLSDEDRRDFHATRDRFLDLPADTRATYHDCYDMSVRLVGMMHTAGVPIMAGTDGPSASPGQDLASEFRELAAAGLRPLDVLRSATTVPAAYLNRTHDLGAVDVGFKANFLLLDADPLASADNLSQIAAVIRAGHFIARDEIRSLIDQLVG</sequence>
<dbReference type="InterPro" id="IPR051781">
    <property type="entry name" value="Metallo-dep_Hydrolase"/>
</dbReference>
<dbReference type="GO" id="GO:0016810">
    <property type="term" value="F:hydrolase activity, acting on carbon-nitrogen (but not peptide) bonds"/>
    <property type="evidence" value="ECO:0007669"/>
    <property type="project" value="InterPro"/>
</dbReference>
<dbReference type="Gene3D" id="2.30.40.10">
    <property type="entry name" value="Urease, subunit C, domain 1"/>
    <property type="match status" value="1"/>
</dbReference>
<dbReference type="STRING" id="228230.RMCC_0823"/>
<keyword evidence="3" id="KW-1185">Reference proteome</keyword>
<feature type="domain" description="Amidohydrolase-related" evidence="1">
    <location>
        <begin position="298"/>
        <end position="392"/>
    </location>
</feature>
<reference evidence="3" key="1">
    <citation type="journal article" date="2016" name="Genome Announc.">
        <title>Draft Genome Sequences of Five Rapidly Growing Mycobacterium Species, M. thermoresistibile, M. fortuitum subsp. acetamidolyticum, M. canariasense, M. brisbanense, and M. novocastrense.</title>
        <authorList>
            <person name="Katahira K."/>
            <person name="Ogura Y."/>
            <person name="Gotoh Y."/>
            <person name="Hayashi T."/>
        </authorList>
    </citation>
    <scope>NUCLEOTIDE SEQUENCE [LARGE SCALE GENOMIC DNA]</scope>
    <source>
        <strain evidence="3">JCM15298</strain>
    </source>
</reference>
<evidence type="ECO:0000313" key="3">
    <source>
        <dbReference type="Proteomes" id="UP000069443"/>
    </source>
</evidence>
<dbReference type="InterPro" id="IPR032466">
    <property type="entry name" value="Metal_Hydrolase"/>
</dbReference>
<evidence type="ECO:0000313" key="2">
    <source>
        <dbReference type="EMBL" id="GAS93857.1"/>
    </source>
</evidence>
<evidence type="ECO:0000259" key="1">
    <source>
        <dbReference type="Pfam" id="PF01979"/>
    </source>
</evidence>
<dbReference type="PANTHER" id="PTHR43135:SF3">
    <property type="entry name" value="ALPHA-D-RIBOSE 1-METHYLPHOSPHONATE 5-TRIPHOSPHATE DIPHOSPHATASE"/>
    <property type="match status" value="1"/>
</dbReference>
<keyword evidence="2" id="KW-0378">Hydrolase</keyword>
<comment type="caution">
    <text evidence="2">The sequence shown here is derived from an EMBL/GenBank/DDBJ whole genome shotgun (WGS) entry which is preliminary data.</text>
</comment>
<dbReference type="PANTHER" id="PTHR43135">
    <property type="entry name" value="ALPHA-D-RIBOSE 1-METHYLPHOSPHONATE 5-TRIPHOSPHATE DIPHOSPHATASE"/>
    <property type="match status" value="1"/>
</dbReference>
<dbReference type="AlphaFoldDB" id="A0A117I8W5"/>
<name>A0A117I8W5_MYCCR</name>
<protein>
    <submittedName>
        <fullName evidence="2">Amidohydrolase</fullName>
    </submittedName>
</protein>